<dbReference type="Proteomes" id="UP000241507">
    <property type="component" value="Chromosome"/>
</dbReference>
<dbReference type="OrthoDB" id="9797498at2"/>
<reference evidence="2" key="1">
    <citation type="submission" date="2018-03" db="EMBL/GenBank/DDBJ databases">
        <title>Gramella fulva sp. nov., isolated from a dry surface of tidal flat.</title>
        <authorList>
            <person name="Hwang S.H."/>
            <person name="Hwang W.M."/>
            <person name="Kang K."/>
            <person name="Ahn T.-Y."/>
        </authorList>
    </citation>
    <scope>NUCLEOTIDE SEQUENCE [LARGE SCALE GENOMIC DNA]</scope>
    <source>
        <strain evidence="2">SH35</strain>
    </source>
</reference>
<dbReference type="EMBL" id="CP028136">
    <property type="protein sequence ID" value="AVR44524.1"/>
    <property type="molecule type" value="Genomic_DNA"/>
</dbReference>
<dbReference type="RefSeq" id="WP_107011302.1">
    <property type="nucleotide sequence ID" value="NZ_CP028136.1"/>
</dbReference>
<dbReference type="PANTHER" id="PTHR36842">
    <property type="entry name" value="PROTEIN TOLB HOMOLOG"/>
    <property type="match status" value="1"/>
</dbReference>
<dbReference type="SUPFAM" id="SSF69304">
    <property type="entry name" value="Tricorn protease N-terminal domain"/>
    <property type="match status" value="1"/>
</dbReference>
<name>A0A2R3Z2N2_9FLAO</name>
<dbReference type="AlphaFoldDB" id="A0A2R3Z2N2"/>
<sequence>MRFLFILLVSFSVFGQKIPDTHIFLFDIKTENNDFEIGKGKIISQNKGYNNQPSFYDNEELIYSGIRDGETDIAQYNLKNSKTSWISNTPTGSEFSPQRIPETTDIAAVRLETSGLQLLYKYDYQTGKSKVLIPGAKIGYFAFYDQNKLLAAELGGSGLDLMSYDLEKNSSEKIITNIGRSIQKVPGNTTMSYTLPNDEGNFDIYLFDPDTGKSFFVCELPDGTQDFTWLDANRILTGVGSKLYIFDTFGGEAWVKVADLTEYGITGITRLAVNAYGTKLALVGNTSK</sequence>
<dbReference type="PANTHER" id="PTHR36842:SF1">
    <property type="entry name" value="PROTEIN TOLB"/>
    <property type="match status" value="1"/>
</dbReference>
<gene>
    <name evidence="1" type="ORF">C7S20_04185</name>
</gene>
<dbReference type="KEGG" id="grs:C7S20_04185"/>
<accession>A0A2R3Z2N2</accession>
<evidence type="ECO:0000313" key="2">
    <source>
        <dbReference type="Proteomes" id="UP000241507"/>
    </source>
</evidence>
<keyword evidence="2" id="KW-1185">Reference proteome</keyword>
<organism evidence="1 2">
    <name type="scientific">Christiangramia fulva</name>
    <dbReference type="NCBI Taxonomy" id="2126553"/>
    <lineage>
        <taxon>Bacteria</taxon>
        <taxon>Pseudomonadati</taxon>
        <taxon>Bacteroidota</taxon>
        <taxon>Flavobacteriia</taxon>
        <taxon>Flavobacteriales</taxon>
        <taxon>Flavobacteriaceae</taxon>
        <taxon>Christiangramia</taxon>
    </lineage>
</organism>
<proteinExistence type="predicted"/>
<evidence type="ECO:0000313" key="1">
    <source>
        <dbReference type="EMBL" id="AVR44524.1"/>
    </source>
</evidence>
<evidence type="ECO:0008006" key="3">
    <source>
        <dbReference type="Google" id="ProtNLM"/>
    </source>
</evidence>
<protein>
    <recommendedName>
        <fullName evidence="3">Secretion protein</fullName>
    </recommendedName>
</protein>